<evidence type="ECO:0000313" key="2">
    <source>
        <dbReference type="Proteomes" id="UP001151760"/>
    </source>
</evidence>
<evidence type="ECO:0000313" key="1">
    <source>
        <dbReference type="EMBL" id="GJS74951.1"/>
    </source>
</evidence>
<reference evidence="1" key="2">
    <citation type="submission" date="2022-01" db="EMBL/GenBank/DDBJ databases">
        <authorList>
            <person name="Yamashiro T."/>
            <person name="Shiraishi A."/>
            <person name="Satake H."/>
            <person name="Nakayama K."/>
        </authorList>
    </citation>
    <scope>NUCLEOTIDE SEQUENCE</scope>
</reference>
<reference evidence="1" key="1">
    <citation type="journal article" date="2022" name="Int. J. Mol. Sci.">
        <title>Draft Genome of Tanacetum Coccineum: Genomic Comparison of Closely Related Tanacetum-Family Plants.</title>
        <authorList>
            <person name="Yamashiro T."/>
            <person name="Shiraishi A."/>
            <person name="Nakayama K."/>
            <person name="Satake H."/>
        </authorList>
    </citation>
    <scope>NUCLEOTIDE SEQUENCE</scope>
</reference>
<name>A0ABQ4YC10_9ASTR</name>
<keyword evidence="2" id="KW-1185">Reference proteome</keyword>
<dbReference type="EMBL" id="BQNB010010268">
    <property type="protein sequence ID" value="GJS74951.1"/>
    <property type="molecule type" value="Genomic_DNA"/>
</dbReference>
<gene>
    <name evidence="1" type="ORF">Tco_0724832</name>
</gene>
<comment type="caution">
    <text evidence="1">The sequence shown here is derived from an EMBL/GenBank/DDBJ whole genome shotgun (WGS) entry which is preliminary data.</text>
</comment>
<organism evidence="1 2">
    <name type="scientific">Tanacetum coccineum</name>
    <dbReference type="NCBI Taxonomy" id="301880"/>
    <lineage>
        <taxon>Eukaryota</taxon>
        <taxon>Viridiplantae</taxon>
        <taxon>Streptophyta</taxon>
        <taxon>Embryophyta</taxon>
        <taxon>Tracheophyta</taxon>
        <taxon>Spermatophyta</taxon>
        <taxon>Magnoliopsida</taxon>
        <taxon>eudicotyledons</taxon>
        <taxon>Gunneridae</taxon>
        <taxon>Pentapetalae</taxon>
        <taxon>asterids</taxon>
        <taxon>campanulids</taxon>
        <taxon>Asterales</taxon>
        <taxon>Asteraceae</taxon>
        <taxon>Asteroideae</taxon>
        <taxon>Anthemideae</taxon>
        <taxon>Anthemidinae</taxon>
        <taxon>Tanacetum</taxon>
    </lineage>
</organism>
<sequence length="113" mass="13031">MAQAAGTQSSFNEFLATPIDFSALIMHRLKINNLTQEVLTVPTYDLIKDTCKSVVELEYHLEEVFKATNDRLDWYNPEGKPYPHYLSKPLPLILNEQGRQVIPLDHFINNDLE</sequence>
<dbReference type="Proteomes" id="UP001151760">
    <property type="component" value="Unassembled WGS sequence"/>
</dbReference>
<protein>
    <submittedName>
        <fullName evidence="1">Uncharacterized protein</fullName>
    </submittedName>
</protein>
<accession>A0ABQ4YC10</accession>
<proteinExistence type="predicted"/>